<organism evidence="2">
    <name type="scientific">Rhizophora mucronata</name>
    <name type="common">Asiatic mangrove</name>
    <dbReference type="NCBI Taxonomy" id="61149"/>
    <lineage>
        <taxon>Eukaryota</taxon>
        <taxon>Viridiplantae</taxon>
        <taxon>Streptophyta</taxon>
        <taxon>Embryophyta</taxon>
        <taxon>Tracheophyta</taxon>
        <taxon>Spermatophyta</taxon>
        <taxon>Magnoliopsida</taxon>
        <taxon>eudicotyledons</taxon>
        <taxon>Gunneridae</taxon>
        <taxon>Pentapetalae</taxon>
        <taxon>rosids</taxon>
        <taxon>fabids</taxon>
        <taxon>Malpighiales</taxon>
        <taxon>Rhizophoraceae</taxon>
        <taxon>Rhizophora</taxon>
    </lineage>
</organism>
<evidence type="ECO:0000313" key="2">
    <source>
        <dbReference type="EMBL" id="MBW95977.1"/>
    </source>
</evidence>
<proteinExistence type="predicted"/>
<feature type="compositionally biased region" description="Polar residues" evidence="1">
    <location>
        <begin position="1"/>
        <end position="18"/>
    </location>
</feature>
<accession>A0A2P2JR75</accession>
<dbReference type="EMBL" id="GGEC01015494">
    <property type="protein sequence ID" value="MBW95977.1"/>
    <property type="molecule type" value="Transcribed_RNA"/>
</dbReference>
<sequence length="48" mass="5229">MVKEQIISQIQGEVTGQPSRPAVNRTRSANSLSCFRNSPNPGRSNTIT</sequence>
<name>A0A2P2JR75_RHIMU</name>
<reference evidence="2" key="1">
    <citation type="submission" date="2018-02" db="EMBL/GenBank/DDBJ databases">
        <title>Rhizophora mucronata_Transcriptome.</title>
        <authorList>
            <person name="Meera S.P."/>
            <person name="Sreeshan A."/>
            <person name="Augustine A."/>
        </authorList>
    </citation>
    <scope>NUCLEOTIDE SEQUENCE</scope>
    <source>
        <tissue evidence="2">Leaf</tissue>
    </source>
</reference>
<evidence type="ECO:0000256" key="1">
    <source>
        <dbReference type="SAM" id="MobiDB-lite"/>
    </source>
</evidence>
<feature type="region of interest" description="Disordered" evidence="1">
    <location>
        <begin position="1"/>
        <end position="48"/>
    </location>
</feature>
<feature type="compositionally biased region" description="Polar residues" evidence="1">
    <location>
        <begin position="25"/>
        <end position="48"/>
    </location>
</feature>
<dbReference type="AlphaFoldDB" id="A0A2P2JR75"/>
<protein>
    <submittedName>
        <fullName evidence="2">Uncharacterized protein</fullName>
    </submittedName>
</protein>